<sequence>MTEVVDWTDMSFEEARQTLKKWREDHARRSEETVEIWEHLLSRYASSLSDELWSVLEQVVIAAIDCARFDVAVVCLQKLHGKFPHSTRVAKLKAMRLEATGKYDEAEKVYDQLIESDETNPVWFLILIQF</sequence>
<accession>A0AC34PX71</accession>
<dbReference type="WBParaSite" id="JU765_v2.g10800.t1">
    <property type="protein sequence ID" value="JU765_v2.g10800.t1"/>
    <property type="gene ID" value="JU765_v2.g10800"/>
</dbReference>
<protein>
    <submittedName>
        <fullName evidence="2">ER membrane protein complex subunit 2</fullName>
    </submittedName>
</protein>
<dbReference type="Proteomes" id="UP000887576">
    <property type="component" value="Unplaced"/>
</dbReference>
<reference evidence="2" key="1">
    <citation type="submission" date="2022-11" db="UniProtKB">
        <authorList>
            <consortium name="WormBaseParasite"/>
        </authorList>
    </citation>
    <scope>IDENTIFICATION</scope>
</reference>
<evidence type="ECO:0000313" key="2">
    <source>
        <dbReference type="WBParaSite" id="JU765_v2.g10800.t1"/>
    </source>
</evidence>
<organism evidence="1 2">
    <name type="scientific">Panagrolaimus sp. JU765</name>
    <dbReference type="NCBI Taxonomy" id="591449"/>
    <lineage>
        <taxon>Eukaryota</taxon>
        <taxon>Metazoa</taxon>
        <taxon>Ecdysozoa</taxon>
        <taxon>Nematoda</taxon>
        <taxon>Chromadorea</taxon>
        <taxon>Rhabditida</taxon>
        <taxon>Tylenchina</taxon>
        <taxon>Panagrolaimomorpha</taxon>
        <taxon>Panagrolaimoidea</taxon>
        <taxon>Panagrolaimidae</taxon>
        <taxon>Panagrolaimus</taxon>
    </lineage>
</organism>
<proteinExistence type="predicted"/>
<evidence type="ECO:0000313" key="1">
    <source>
        <dbReference type="Proteomes" id="UP000887576"/>
    </source>
</evidence>
<name>A0AC34PX71_9BILA</name>